<dbReference type="AlphaFoldDB" id="A0A367LG85"/>
<dbReference type="STRING" id="1330021.A0A367LG85"/>
<dbReference type="OrthoDB" id="2019266at2759"/>
<organism evidence="2 3">
    <name type="scientific">Ophiocordyceps polyrhachis-furcata BCC 54312</name>
    <dbReference type="NCBI Taxonomy" id="1330021"/>
    <lineage>
        <taxon>Eukaryota</taxon>
        <taxon>Fungi</taxon>
        <taxon>Dikarya</taxon>
        <taxon>Ascomycota</taxon>
        <taxon>Pezizomycotina</taxon>
        <taxon>Sordariomycetes</taxon>
        <taxon>Hypocreomycetidae</taxon>
        <taxon>Hypocreales</taxon>
        <taxon>Ophiocordycipitaceae</taxon>
        <taxon>Ophiocordyceps</taxon>
    </lineage>
</organism>
<dbReference type="CDD" id="cd02440">
    <property type="entry name" value="AdoMet_MTases"/>
    <property type="match status" value="1"/>
</dbReference>
<dbReference type="Pfam" id="PF08241">
    <property type="entry name" value="Methyltransf_11"/>
    <property type="match status" value="1"/>
</dbReference>
<name>A0A367LG85_9HYPO</name>
<feature type="domain" description="Methyltransferase type 11" evidence="1">
    <location>
        <begin position="152"/>
        <end position="251"/>
    </location>
</feature>
<gene>
    <name evidence="2" type="ORF">L249_5616</name>
</gene>
<proteinExistence type="predicted"/>
<protein>
    <recommendedName>
        <fullName evidence="1">Methyltransferase type 11 domain-containing protein</fullName>
    </recommendedName>
</protein>
<dbReference type="GO" id="GO:0008757">
    <property type="term" value="F:S-adenosylmethionine-dependent methyltransferase activity"/>
    <property type="evidence" value="ECO:0007669"/>
    <property type="project" value="InterPro"/>
</dbReference>
<comment type="caution">
    <text evidence="2">The sequence shown here is derived from an EMBL/GenBank/DDBJ whole genome shotgun (WGS) entry which is preliminary data.</text>
</comment>
<reference evidence="2 3" key="1">
    <citation type="journal article" date="2015" name="BMC Genomics">
        <title>Insights from the genome of Ophiocordyceps polyrhachis-furcata to pathogenicity and host specificity in insect fungi.</title>
        <authorList>
            <person name="Wichadakul D."/>
            <person name="Kobmoo N."/>
            <person name="Ingsriswang S."/>
            <person name="Tangphatsornruang S."/>
            <person name="Chantasingh D."/>
            <person name="Luangsa-ard J.J."/>
            <person name="Eurwilaichitr L."/>
        </authorList>
    </citation>
    <scope>NUCLEOTIDE SEQUENCE [LARGE SCALE GENOMIC DNA]</scope>
    <source>
        <strain evidence="2 3">BCC 54312</strain>
    </source>
</reference>
<dbReference type="Proteomes" id="UP000253664">
    <property type="component" value="Unassembled WGS sequence"/>
</dbReference>
<dbReference type="EMBL" id="LKCN02000006">
    <property type="protein sequence ID" value="RCI13430.1"/>
    <property type="molecule type" value="Genomic_DNA"/>
</dbReference>
<keyword evidence="3" id="KW-1185">Reference proteome</keyword>
<dbReference type="InterPro" id="IPR029063">
    <property type="entry name" value="SAM-dependent_MTases_sf"/>
</dbReference>
<evidence type="ECO:0000313" key="3">
    <source>
        <dbReference type="Proteomes" id="UP000253664"/>
    </source>
</evidence>
<dbReference type="InterPro" id="IPR013216">
    <property type="entry name" value="Methyltransf_11"/>
</dbReference>
<sequence>MEELPFSSQVIISSFSASKLYKNLIHTCTISQPREPRSLSIMETQLCSQSDRPIVNQEKRDKVVDGLPAAFRLALPEATQNYEQDSEWCVIDDGTGWQELRLHDYDKVFRVPGLYEKLIQEVLQCQSPAVVSDLLVKQLVGEGVDLSCVRVLDVGAGNGLVAEELRKRGIGKVVGVDIIAEAAQAAERDRPGIYEDYRVVDLRALGADAAADMAGEGFDALIAVAALGFGDMQPEAFKVAFNMVRQDGLVALTIRDDFLSESDTSGFAALIGSIVSSGGLDELRELTYQHRLTTTGQPVYYHAIVARKRCP</sequence>
<evidence type="ECO:0000313" key="2">
    <source>
        <dbReference type="EMBL" id="RCI13430.1"/>
    </source>
</evidence>
<dbReference type="SUPFAM" id="SSF53335">
    <property type="entry name" value="S-adenosyl-L-methionine-dependent methyltransferases"/>
    <property type="match status" value="1"/>
</dbReference>
<dbReference type="Gene3D" id="3.40.50.150">
    <property type="entry name" value="Vaccinia Virus protein VP39"/>
    <property type="match status" value="1"/>
</dbReference>
<accession>A0A367LG85</accession>
<evidence type="ECO:0000259" key="1">
    <source>
        <dbReference type="Pfam" id="PF08241"/>
    </source>
</evidence>